<keyword evidence="5 9" id="KW-0064">Aspartyl protease</keyword>
<evidence type="ECO:0000256" key="5">
    <source>
        <dbReference type="ARBA" id="ARBA00022750"/>
    </source>
</evidence>
<accession>A0ABU1DCR8</accession>
<protein>
    <recommendedName>
        <fullName evidence="9">Lipoprotein signal peptidase</fullName>
        <ecNumber evidence="9">3.4.23.36</ecNumber>
    </recommendedName>
    <alternativeName>
        <fullName evidence="9">Prolipoprotein signal peptidase</fullName>
    </alternativeName>
    <alternativeName>
        <fullName evidence="9">Signal peptidase II</fullName>
        <shortName evidence="9">SPase II</shortName>
    </alternativeName>
</protein>
<gene>
    <name evidence="9 12" type="primary">lspA</name>
    <name evidence="12" type="ORF">IHQ68_04600</name>
</gene>
<evidence type="ECO:0000256" key="11">
    <source>
        <dbReference type="RuleBase" id="RU004181"/>
    </source>
</evidence>
<feature type="active site" evidence="9">
    <location>
        <position position="130"/>
    </location>
</feature>
<comment type="subcellular location">
    <subcellularLocation>
        <location evidence="9">Cell membrane</location>
        <topology evidence="9">Multi-pass membrane protein</topology>
    </subcellularLocation>
</comment>
<evidence type="ECO:0000256" key="1">
    <source>
        <dbReference type="ARBA" id="ARBA00006139"/>
    </source>
</evidence>
<evidence type="ECO:0000256" key="8">
    <source>
        <dbReference type="ARBA" id="ARBA00023136"/>
    </source>
</evidence>
<keyword evidence="2 9" id="KW-1003">Cell membrane</keyword>
<keyword evidence="8 9" id="KW-0472">Membrane</keyword>
<feature type="active site" evidence="9">
    <location>
        <position position="148"/>
    </location>
</feature>
<dbReference type="Proteomes" id="UP001181622">
    <property type="component" value="Unassembled WGS sequence"/>
</dbReference>
<sequence length="174" mass="18304">MIAMRIDWLRKAHALGSRHAVIIGAVFAAVASDLLLKGMAKAGIGGGSTPFLPFLSLHLQQNIGVSFSLFPAEAKGALVMLILAQAAGTLFVGWLLVRATTTPERLGFSLIAGGAIGNLVDRIANGAVTDFLHLHPFDVSLFTFNFADVLITLGVCLVLFDAVFGRNSATRGDV</sequence>
<dbReference type="HAMAP" id="MF_00161">
    <property type="entry name" value="LspA"/>
    <property type="match status" value="1"/>
</dbReference>
<dbReference type="PRINTS" id="PR00781">
    <property type="entry name" value="LIPOSIGPTASE"/>
</dbReference>
<comment type="pathway">
    <text evidence="9">Protein modification; lipoprotein biosynthesis (signal peptide cleavage).</text>
</comment>
<comment type="similarity">
    <text evidence="1 9 11">Belongs to the peptidase A8 family.</text>
</comment>
<dbReference type="PANTHER" id="PTHR33695:SF1">
    <property type="entry name" value="LIPOPROTEIN SIGNAL PEPTIDASE"/>
    <property type="match status" value="1"/>
</dbReference>
<dbReference type="GO" id="GO:0004190">
    <property type="term" value="F:aspartic-type endopeptidase activity"/>
    <property type="evidence" value="ECO:0007669"/>
    <property type="project" value="UniProtKB-EC"/>
</dbReference>
<evidence type="ECO:0000256" key="2">
    <source>
        <dbReference type="ARBA" id="ARBA00022475"/>
    </source>
</evidence>
<comment type="catalytic activity">
    <reaction evidence="9 10">
        <text>Release of signal peptides from bacterial membrane prolipoproteins. Hydrolyzes -Xaa-Yaa-Zaa-|-(S,diacylglyceryl)Cys-, in which Xaa is hydrophobic (preferably Leu), and Yaa (Ala or Ser) and Zaa (Gly or Ala) have small, neutral side chains.</text>
        <dbReference type="EC" id="3.4.23.36"/>
    </reaction>
</comment>
<comment type="caution">
    <text evidence="9">Lacks conserved residue(s) required for the propagation of feature annotation.</text>
</comment>
<evidence type="ECO:0000313" key="13">
    <source>
        <dbReference type="Proteomes" id="UP001181622"/>
    </source>
</evidence>
<evidence type="ECO:0000256" key="6">
    <source>
        <dbReference type="ARBA" id="ARBA00022801"/>
    </source>
</evidence>
<organism evidence="12 13">
    <name type="scientific">Chelatococcus sambhunathii</name>
    <dbReference type="NCBI Taxonomy" id="363953"/>
    <lineage>
        <taxon>Bacteria</taxon>
        <taxon>Pseudomonadati</taxon>
        <taxon>Pseudomonadota</taxon>
        <taxon>Alphaproteobacteria</taxon>
        <taxon>Hyphomicrobiales</taxon>
        <taxon>Chelatococcaceae</taxon>
        <taxon>Chelatococcus</taxon>
    </lineage>
</organism>
<evidence type="ECO:0000256" key="9">
    <source>
        <dbReference type="HAMAP-Rule" id="MF_00161"/>
    </source>
</evidence>
<dbReference type="PANTHER" id="PTHR33695">
    <property type="entry name" value="LIPOPROTEIN SIGNAL PEPTIDASE"/>
    <property type="match status" value="1"/>
</dbReference>
<evidence type="ECO:0000256" key="7">
    <source>
        <dbReference type="ARBA" id="ARBA00022989"/>
    </source>
</evidence>
<dbReference type="Pfam" id="PF01252">
    <property type="entry name" value="Peptidase_A8"/>
    <property type="match status" value="1"/>
</dbReference>
<feature type="transmembrane region" description="Helical" evidence="9">
    <location>
        <begin position="141"/>
        <end position="164"/>
    </location>
</feature>
<evidence type="ECO:0000256" key="10">
    <source>
        <dbReference type="RuleBase" id="RU000594"/>
    </source>
</evidence>
<feature type="transmembrane region" description="Helical" evidence="9">
    <location>
        <begin position="77"/>
        <end position="97"/>
    </location>
</feature>
<evidence type="ECO:0000313" key="12">
    <source>
        <dbReference type="EMBL" id="MDR4305906.1"/>
    </source>
</evidence>
<keyword evidence="4 9" id="KW-0812">Transmembrane</keyword>
<dbReference type="EC" id="3.4.23.36" evidence="9"/>
<dbReference type="NCBIfam" id="TIGR00077">
    <property type="entry name" value="lspA"/>
    <property type="match status" value="1"/>
</dbReference>
<name>A0ABU1DCR8_9HYPH</name>
<proteinExistence type="inferred from homology"/>
<evidence type="ECO:0000256" key="4">
    <source>
        <dbReference type="ARBA" id="ARBA00022692"/>
    </source>
</evidence>
<dbReference type="EMBL" id="JADBEO010000007">
    <property type="protein sequence ID" value="MDR4305906.1"/>
    <property type="molecule type" value="Genomic_DNA"/>
</dbReference>
<keyword evidence="3 9" id="KW-0645">Protease</keyword>
<dbReference type="PROSITE" id="PS00855">
    <property type="entry name" value="SPASE_II"/>
    <property type="match status" value="1"/>
</dbReference>
<dbReference type="InterPro" id="IPR001872">
    <property type="entry name" value="Peptidase_A8"/>
</dbReference>
<evidence type="ECO:0000256" key="3">
    <source>
        <dbReference type="ARBA" id="ARBA00022670"/>
    </source>
</evidence>
<keyword evidence="6 9" id="KW-0378">Hydrolase</keyword>
<comment type="function">
    <text evidence="9 10">This protein specifically catalyzes the removal of signal peptides from prolipoproteins.</text>
</comment>
<feature type="transmembrane region" description="Helical" evidence="9">
    <location>
        <begin position="20"/>
        <end position="39"/>
    </location>
</feature>
<keyword evidence="13" id="KW-1185">Reference proteome</keyword>
<comment type="caution">
    <text evidence="12">The sequence shown here is derived from an EMBL/GenBank/DDBJ whole genome shotgun (WGS) entry which is preliminary data.</text>
</comment>
<reference evidence="12" key="1">
    <citation type="submission" date="2020-10" db="EMBL/GenBank/DDBJ databases">
        <authorList>
            <person name="Abbas A."/>
            <person name="Razzaq R."/>
            <person name="Waqas M."/>
            <person name="Abbas N."/>
            <person name="Nielsen T.K."/>
            <person name="Hansen L.H."/>
            <person name="Hussain S."/>
            <person name="Shahid M."/>
        </authorList>
    </citation>
    <scope>NUCLEOTIDE SEQUENCE</scope>
    <source>
        <strain evidence="12">S14</strain>
    </source>
</reference>
<keyword evidence="7 9" id="KW-1133">Transmembrane helix</keyword>